<name>A0AAN7Q6K1_9MYRT</name>
<sequence>MEKAKPTPSAFNSLNSFFFLFFFLCSACCIIIITRENPTVSLSPCPDPQDSPSLQSNPSMASLFQYQKLKPGTGLDDLGGYHDELYDYEANSYSVRSRRSSSRVWARLRRVPVRRKLRLRLPRVRRMLKRNARLVSAAVRKVVRRLKESQGHFGDLFAGNYLFLQVNPSTPAAATAAMKRCVADRSNTSARFSAAAYDPPRSVA</sequence>
<accession>A0AAN7Q6K1</accession>
<evidence type="ECO:0000256" key="1">
    <source>
        <dbReference type="SAM" id="Phobius"/>
    </source>
</evidence>
<feature type="transmembrane region" description="Helical" evidence="1">
    <location>
        <begin position="12"/>
        <end position="33"/>
    </location>
</feature>
<dbReference type="PANTHER" id="PTHR36795:SF2">
    <property type="entry name" value="OS01G0938400 PROTEIN"/>
    <property type="match status" value="1"/>
</dbReference>
<evidence type="ECO:0000313" key="3">
    <source>
        <dbReference type="Proteomes" id="UP001345219"/>
    </source>
</evidence>
<dbReference type="EMBL" id="JAXIOK010000010">
    <property type="protein sequence ID" value="KAK4760293.1"/>
    <property type="molecule type" value="Genomic_DNA"/>
</dbReference>
<keyword evidence="1" id="KW-0472">Membrane</keyword>
<keyword evidence="1" id="KW-0812">Transmembrane</keyword>
<protein>
    <submittedName>
        <fullName evidence="2">Uncharacterized protein</fullName>
    </submittedName>
</protein>
<organism evidence="2 3">
    <name type="scientific">Trapa incisa</name>
    <dbReference type="NCBI Taxonomy" id="236973"/>
    <lineage>
        <taxon>Eukaryota</taxon>
        <taxon>Viridiplantae</taxon>
        <taxon>Streptophyta</taxon>
        <taxon>Embryophyta</taxon>
        <taxon>Tracheophyta</taxon>
        <taxon>Spermatophyta</taxon>
        <taxon>Magnoliopsida</taxon>
        <taxon>eudicotyledons</taxon>
        <taxon>Gunneridae</taxon>
        <taxon>Pentapetalae</taxon>
        <taxon>rosids</taxon>
        <taxon>malvids</taxon>
        <taxon>Myrtales</taxon>
        <taxon>Lythraceae</taxon>
        <taxon>Trapa</taxon>
    </lineage>
</organism>
<dbReference type="AlphaFoldDB" id="A0AAN7Q6K1"/>
<proteinExistence type="predicted"/>
<reference evidence="2 3" key="1">
    <citation type="journal article" date="2023" name="Hortic Res">
        <title>Pangenome of water caltrop reveals structural variations and asymmetric subgenome divergence after allopolyploidization.</title>
        <authorList>
            <person name="Zhang X."/>
            <person name="Chen Y."/>
            <person name="Wang L."/>
            <person name="Yuan Y."/>
            <person name="Fang M."/>
            <person name="Shi L."/>
            <person name="Lu R."/>
            <person name="Comes H.P."/>
            <person name="Ma Y."/>
            <person name="Chen Y."/>
            <person name="Huang G."/>
            <person name="Zhou Y."/>
            <person name="Zheng Z."/>
            <person name="Qiu Y."/>
        </authorList>
    </citation>
    <scope>NUCLEOTIDE SEQUENCE [LARGE SCALE GENOMIC DNA]</scope>
    <source>
        <tissue evidence="2">Roots</tissue>
    </source>
</reference>
<dbReference type="Proteomes" id="UP001345219">
    <property type="component" value="Chromosome 5"/>
</dbReference>
<dbReference type="PANTHER" id="PTHR36795">
    <property type="entry name" value="OS01G0938400 PROTEIN"/>
    <property type="match status" value="1"/>
</dbReference>
<keyword evidence="1" id="KW-1133">Transmembrane helix</keyword>
<evidence type="ECO:0000313" key="2">
    <source>
        <dbReference type="EMBL" id="KAK4760293.1"/>
    </source>
</evidence>
<keyword evidence="3" id="KW-1185">Reference proteome</keyword>
<gene>
    <name evidence="2" type="ORF">SAY87_005186</name>
</gene>
<comment type="caution">
    <text evidence="2">The sequence shown here is derived from an EMBL/GenBank/DDBJ whole genome shotgun (WGS) entry which is preliminary data.</text>
</comment>